<evidence type="ECO:0000313" key="14">
    <source>
        <dbReference type="EMBL" id="KAL3265256.1"/>
    </source>
</evidence>
<comment type="similarity">
    <text evidence="2">Belongs to the CD36 family.</text>
</comment>
<evidence type="ECO:0000256" key="2">
    <source>
        <dbReference type="ARBA" id="ARBA00010532"/>
    </source>
</evidence>
<evidence type="ECO:0000256" key="4">
    <source>
        <dbReference type="ARBA" id="ARBA00022606"/>
    </source>
</evidence>
<keyword evidence="7 13" id="KW-1133">Transmembrane helix</keyword>
<keyword evidence="5 13" id="KW-0812">Transmembrane</keyword>
<evidence type="ECO:0000256" key="5">
    <source>
        <dbReference type="ARBA" id="ARBA00022692"/>
    </source>
</evidence>
<name>A0ABD2MGK3_9CUCU</name>
<dbReference type="PRINTS" id="PR01609">
    <property type="entry name" value="CD36FAMILY"/>
</dbReference>
<dbReference type="GO" id="GO:0005886">
    <property type="term" value="C:plasma membrane"/>
    <property type="evidence" value="ECO:0007669"/>
    <property type="project" value="UniProtKB-SubCell"/>
</dbReference>
<keyword evidence="11" id="KW-0325">Glycoprotein</keyword>
<evidence type="ECO:0000256" key="11">
    <source>
        <dbReference type="ARBA" id="ARBA00023180"/>
    </source>
</evidence>
<dbReference type="GO" id="GO:0007608">
    <property type="term" value="P:sensory perception of smell"/>
    <property type="evidence" value="ECO:0007669"/>
    <property type="project" value="UniProtKB-KW"/>
</dbReference>
<accession>A0ABD2MGK3</accession>
<dbReference type="EMBL" id="JABFTP020000001">
    <property type="protein sequence ID" value="KAL3265256.1"/>
    <property type="molecule type" value="Genomic_DNA"/>
</dbReference>
<feature type="transmembrane region" description="Helical" evidence="13">
    <location>
        <begin position="456"/>
        <end position="477"/>
    </location>
</feature>
<keyword evidence="15" id="KW-1185">Reference proteome</keyword>
<evidence type="ECO:0000256" key="8">
    <source>
        <dbReference type="ARBA" id="ARBA00023136"/>
    </source>
</evidence>
<comment type="caution">
    <text evidence="14">The sequence shown here is derived from an EMBL/GenBank/DDBJ whole genome shotgun (WGS) entry which is preliminary data.</text>
</comment>
<evidence type="ECO:0000256" key="12">
    <source>
        <dbReference type="SAM" id="MobiDB-lite"/>
    </source>
</evidence>
<dbReference type="InterPro" id="IPR002159">
    <property type="entry name" value="CD36_fam"/>
</dbReference>
<keyword evidence="4" id="KW-0716">Sensory transduction</keyword>
<feature type="region of interest" description="Disordered" evidence="12">
    <location>
        <begin position="509"/>
        <end position="540"/>
    </location>
</feature>
<evidence type="ECO:0000256" key="10">
    <source>
        <dbReference type="ARBA" id="ARBA00023170"/>
    </source>
</evidence>
<evidence type="ECO:0000313" key="15">
    <source>
        <dbReference type="Proteomes" id="UP001516400"/>
    </source>
</evidence>
<dbReference type="PANTHER" id="PTHR11923">
    <property type="entry name" value="SCAVENGER RECEPTOR CLASS B TYPE-1 SR-B1"/>
    <property type="match status" value="1"/>
</dbReference>
<evidence type="ECO:0000256" key="9">
    <source>
        <dbReference type="ARBA" id="ARBA00023157"/>
    </source>
</evidence>
<evidence type="ECO:0000256" key="7">
    <source>
        <dbReference type="ARBA" id="ARBA00022989"/>
    </source>
</evidence>
<evidence type="ECO:0000256" key="1">
    <source>
        <dbReference type="ARBA" id="ARBA00004651"/>
    </source>
</evidence>
<dbReference type="AlphaFoldDB" id="A0ABD2MGK3"/>
<evidence type="ECO:0008006" key="16">
    <source>
        <dbReference type="Google" id="ProtNLM"/>
    </source>
</evidence>
<feature type="transmembrane region" description="Helical" evidence="13">
    <location>
        <begin position="7"/>
        <end position="26"/>
    </location>
</feature>
<protein>
    <recommendedName>
        <fullName evidence="16">Sensory neuron membrane protein 1</fullName>
    </recommendedName>
</protein>
<dbReference type="PANTHER" id="PTHR11923:SF69">
    <property type="entry name" value="SENSORY NEURON MEMBRANE PROTEIN 1"/>
    <property type="match status" value="1"/>
</dbReference>
<sequence>MQLATKILIYSVFVLVATVIGSFLLFDSIVRFGIRDQTALRKRNEMRGLYLKIPIPLRFNVYFFNVTNPDEVTTGGKPKLQEVGPYSYDEWITKVDVVDNDVEDTLTYSPMSTFIFNEEKTGEGLSPDDVVTVLHPVIVGAVTTAAETNPALLNILAKAIKSIFREPKTMYLTDSVRNILFDGMKINCSVTDFPGKAVCSQLKTQLPGVKEVEKGLYSFSLIGNRNATEGKRTTIKRGIKDSKDLGKLVDYDGMKQLNMYDSEECNKFQGTDGWIFPPFLTREEGLWAFSGELCRSVHVKYVEPRPYKGVPTELYEGDFGDQTNDSNEKCYCPTPKTCLKKGLYDLTKCMKVPITVSLPHFLKVDESLVDGVEGLKPNVSKHSIAILFERTLGVPTVAWKRIQFNFMIKPNAKVESMQNVPEVLHPLLWLEEGVILEGALLKKIQSVFFLQKINSFLRWVALLGALGGIGLSIYLYYQNKDKGTITPIHIMNKFIGNFNDDVKNFKSTTTSATSRGSDKGEHDNPAFINDHQTSIDKTKF</sequence>
<evidence type="ECO:0000256" key="6">
    <source>
        <dbReference type="ARBA" id="ARBA00022725"/>
    </source>
</evidence>
<keyword evidence="6" id="KW-0552">Olfaction</keyword>
<comment type="subcellular location">
    <subcellularLocation>
        <location evidence="1">Cell membrane</location>
        <topology evidence="1">Multi-pass membrane protein</topology>
    </subcellularLocation>
</comment>
<reference evidence="14 15" key="1">
    <citation type="journal article" date="2021" name="BMC Biol.">
        <title>Horizontally acquired antibacterial genes associated with adaptive radiation of ladybird beetles.</title>
        <authorList>
            <person name="Li H.S."/>
            <person name="Tang X.F."/>
            <person name="Huang Y.H."/>
            <person name="Xu Z.Y."/>
            <person name="Chen M.L."/>
            <person name="Du X.Y."/>
            <person name="Qiu B.Y."/>
            <person name="Chen P.T."/>
            <person name="Zhang W."/>
            <person name="Slipinski A."/>
            <person name="Escalona H.E."/>
            <person name="Waterhouse R.M."/>
            <person name="Zwick A."/>
            <person name="Pang H."/>
        </authorList>
    </citation>
    <scope>NUCLEOTIDE SEQUENCE [LARGE SCALE GENOMIC DNA]</scope>
    <source>
        <strain evidence="14">SYSU2018</strain>
    </source>
</reference>
<organism evidence="14 15">
    <name type="scientific">Cryptolaemus montrouzieri</name>
    <dbReference type="NCBI Taxonomy" id="559131"/>
    <lineage>
        <taxon>Eukaryota</taxon>
        <taxon>Metazoa</taxon>
        <taxon>Ecdysozoa</taxon>
        <taxon>Arthropoda</taxon>
        <taxon>Hexapoda</taxon>
        <taxon>Insecta</taxon>
        <taxon>Pterygota</taxon>
        <taxon>Neoptera</taxon>
        <taxon>Endopterygota</taxon>
        <taxon>Coleoptera</taxon>
        <taxon>Polyphaga</taxon>
        <taxon>Cucujiformia</taxon>
        <taxon>Coccinelloidea</taxon>
        <taxon>Coccinellidae</taxon>
        <taxon>Scymninae</taxon>
        <taxon>Scymnini</taxon>
        <taxon>Cryptolaemus</taxon>
    </lineage>
</organism>
<proteinExistence type="inferred from homology"/>
<evidence type="ECO:0000256" key="13">
    <source>
        <dbReference type="SAM" id="Phobius"/>
    </source>
</evidence>
<keyword evidence="8 13" id="KW-0472">Membrane</keyword>
<dbReference type="Proteomes" id="UP001516400">
    <property type="component" value="Unassembled WGS sequence"/>
</dbReference>
<evidence type="ECO:0000256" key="3">
    <source>
        <dbReference type="ARBA" id="ARBA00022475"/>
    </source>
</evidence>
<dbReference type="Pfam" id="PF01130">
    <property type="entry name" value="CD36"/>
    <property type="match status" value="1"/>
</dbReference>
<keyword evidence="3" id="KW-1003">Cell membrane</keyword>
<keyword evidence="9" id="KW-1015">Disulfide bond</keyword>
<keyword evidence="10" id="KW-0675">Receptor</keyword>
<gene>
    <name evidence="14" type="ORF">HHI36_009470</name>
</gene>